<evidence type="ECO:0000313" key="3">
    <source>
        <dbReference type="EMBL" id="MFI9122602.1"/>
    </source>
</evidence>
<dbReference type="Pfam" id="PF18029">
    <property type="entry name" value="Glyoxalase_6"/>
    <property type="match status" value="1"/>
</dbReference>
<dbReference type="PANTHER" id="PTHR35908">
    <property type="entry name" value="HYPOTHETICAL FUSION PROTEIN"/>
    <property type="match status" value="1"/>
</dbReference>
<reference evidence="3 4" key="1">
    <citation type="submission" date="2024-10" db="EMBL/GenBank/DDBJ databases">
        <title>The Natural Products Discovery Center: Release of the First 8490 Sequenced Strains for Exploring Actinobacteria Biosynthetic Diversity.</title>
        <authorList>
            <person name="Kalkreuter E."/>
            <person name="Kautsar S.A."/>
            <person name="Yang D."/>
            <person name="Bader C.D."/>
            <person name="Teijaro C.N."/>
            <person name="Fluegel L."/>
            <person name="Davis C.M."/>
            <person name="Simpson J.R."/>
            <person name="Lauterbach L."/>
            <person name="Steele A.D."/>
            <person name="Gui C."/>
            <person name="Meng S."/>
            <person name="Li G."/>
            <person name="Viehrig K."/>
            <person name="Ye F."/>
            <person name="Su P."/>
            <person name="Kiefer A.F."/>
            <person name="Nichols A."/>
            <person name="Cepeda A.J."/>
            <person name="Yan W."/>
            <person name="Fan B."/>
            <person name="Jiang Y."/>
            <person name="Adhikari A."/>
            <person name="Zheng C.-J."/>
            <person name="Schuster L."/>
            <person name="Cowan T.M."/>
            <person name="Smanski M.J."/>
            <person name="Chevrette M.G."/>
            <person name="De Carvalho L.P.S."/>
            <person name="Shen B."/>
        </authorList>
    </citation>
    <scope>NUCLEOTIDE SEQUENCE [LARGE SCALE GENOMIC DNA]</scope>
    <source>
        <strain evidence="3 4">NPDC053346</strain>
    </source>
</reference>
<comment type="caution">
    <text evidence="3">The sequence shown here is derived from an EMBL/GenBank/DDBJ whole genome shotgun (WGS) entry which is preliminary data.</text>
</comment>
<dbReference type="PANTHER" id="PTHR35908:SF1">
    <property type="entry name" value="CONSERVED PROTEIN"/>
    <property type="match status" value="1"/>
</dbReference>
<evidence type="ECO:0000256" key="1">
    <source>
        <dbReference type="SAM" id="MobiDB-lite"/>
    </source>
</evidence>
<sequence length="135" mass="14193">MTVSKTGVLVLDSTDPEPLARFYATLLDATVEPSPGDPDLLLVSGSAGVVLGIRRDPGQAPPSWPRPDDSQQAHLLILVAPDALDEAEREAVSLGARPVSADQNGTRLDRRTDTRRYTDPAGHAFVLAPTGGVSA</sequence>
<dbReference type="InterPro" id="IPR037523">
    <property type="entry name" value="VOC_core"/>
</dbReference>
<dbReference type="InterPro" id="IPR029068">
    <property type="entry name" value="Glyas_Bleomycin-R_OHBP_Dase"/>
</dbReference>
<gene>
    <name evidence="3" type="ORF">ACIGW0_24980</name>
</gene>
<name>A0ABW8CZQ6_STRBI</name>
<accession>A0ABW8CZQ6</accession>
<dbReference type="InterPro" id="IPR041581">
    <property type="entry name" value="Glyoxalase_6"/>
</dbReference>
<dbReference type="RefSeq" id="WP_399618734.1">
    <property type="nucleotide sequence ID" value="NZ_JBITYT010000011.1"/>
</dbReference>
<feature type="region of interest" description="Disordered" evidence="1">
    <location>
        <begin position="91"/>
        <end position="112"/>
    </location>
</feature>
<protein>
    <submittedName>
        <fullName evidence="3">VOC family protein</fullName>
    </submittedName>
</protein>
<dbReference type="CDD" id="cd06587">
    <property type="entry name" value="VOC"/>
    <property type="match status" value="1"/>
</dbReference>
<feature type="domain" description="VOC" evidence="2">
    <location>
        <begin position="5"/>
        <end position="130"/>
    </location>
</feature>
<keyword evidence="4" id="KW-1185">Reference proteome</keyword>
<dbReference type="Proteomes" id="UP001614391">
    <property type="component" value="Unassembled WGS sequence"/>
</dbReference>
<dbReference type="Gene3D" id="3.10.180.10">
    <property type="entry name" value="2,3-Dihydroxybiphenyl 1,2-Dioxygenase, domain 1"/>
    <property type="match status" value="1"/>
</dbReference>
<dbReference type="SUPFAM" id="SSF54593">
    <property type="entry name" value="Glyoxalase/Bleomycin resistance protein/Dihydroxybiphenyl dioxygenase"/>
    <property type="match status" value="1"/>
</dbReference>
<dbReference type="PROSITE" id="PS51819">
    <property type="entry name" value="VOC"/>
    <property type="match status" value="1"/>
</dbReference>
<evidence type="ECO:0000259" key="2">
    <source>
        <dbReference type="PROSITE" id="PS51819"/>
    </source>
</evidence>
<organism evidence="3 4">
    <name type="scientific">Streptomyces bikiniensis</name>
    <dbReference type="NCBI Taxonomy" id="1896"/>
    <lineage>
        <taxon>Bacteria</taxon>
        <taxon>Bacillati</taxon>
        <taxon>Actinomycetota</taxon>
        <taxon>Actinomycetes</taxon>
        <taxon>Kitasatosporales</taxon>
        <taxon>Streptomycetaceae</taxon>
        <taxon>Streptomyces</taxon>
    </lineage>
</organism>
<dbReference type="EMBL" id="JBITYT010000011">
    <property type="protein sequence ID" value="MFI9122602.1"/>
    <property type="molecule type" value="Genomic_DNA"/>
</dbReference>
<evidence type="ECO:0000313" key="4">
    <source>
        <dbReference type="Proteomes" id="UP001614391"/>
    </source>
</evidence>
<proteinExistence type="predicted"/>